<dbReference type="EMBL" id="BMAT01009815">
    <property type="protein sequence ID" value="GFS14169.1"/>
    <property type="molecule type" value="Genomic_DNA"/>
</dbReference>
<evidence type="ECO:0000313" key="3">
    <source>
        <dbReference type="Proteomes" id="UP000762676"/>
    </source>
</evidence>
<keyword evidence="3" id="KW-1185">Reference proteome</keyword>
<evidence type="ECO:0000256" key="1">
    <source>
        <dbReference type="SAM" id="MobiDB-lite"/>
    </source>
</evidence>
<reference evidence="2 3" key="1">
    <citation type="journal article" date="2021" name="Elife">
        <title>Chloroplast acquisition without the gene transfer in kleptoplastic sea slugs, Plakobranchus ocellatus.</title>
        <authorList>
            <person name="Maeda T."/>
            <person name="Takahashi S."/>
            <person name="Yoshida T."/>
            <person name="Shimamura S."/>
            <person name="Takaki Y."/>
            <person name="Nagai Y."/>
            <person name="Toyoda A."/>
            <person name="Suzuki Y."/>
            <person name="Arimoto A."/>
            <person name="Ishii H."/>
            <person name="Satoh N."/>
            <person name="Nishiyama T."/>
            <person name="Hasebe M."/>
            <person name="Maruyama T."/>
            <person name="Minagawa J."/>
            <person name="Obokata J."/>
            <person name="Shigenobu S."/>
        </authorList>
    </citation>
    <scope>NUCLEOTIDE SEQUENCE [LARGE SCALE GENOMIC DNA]</scope>
</reference>
<dbReference type="Proteomes" id="UP000762676">
    <property type="component" value="Unassembled WGS sequence"/>
</dbReference>
<evidence type="ECO:0000313" key="2">
    <source>
        <dbReference type="EMBL" id="GFS14169.1"/>
    </source>
</evidence>
<accession>A0AAV4IWT1</accession>
<feature type="region of interest" description="Disordered" evidence="1">
    <location>
        <begin position="1"/>
        <end position="36"/>
    </location>
</feature>
<sequence length="77" mass="8743">MRYGPAQEDETNGGESPGWQPKNRHNKRLMSPVIQSSAVKPTLPMVITTSYVQDEMIKRIDESDKQAPTSTTRDSWH</sequence>
<comment type="caution">
    <text evidence="2">The sequence shown here is derived from an EMBL/GenBank/DDBJ whole genome shotgun (WGS) entry which is preliminary data.</text>
</comment>
<organism evidence="2 3">
    <name type="scientific">Elysia marginata</name>
    <dbReference type="NCBI Taxonomy" id="1093978"/>
    <lineage>
        <taxon>Eukaryota</taxon>
        <taxon>Metazoa</taxon>
        <taxon>Spiralia</taxon>
        <taxon>Lophotrochozoa</taxon>
        <taxon>Mollusca</taxon>
        <taxon>Gastropoda</taxon>
        <taxon>Heterobranchia</taxon>
        <taxon>Euthyneura</taxon>
        <taxon>Panpulmonata</taxon>
        <taxon>Sacoglossa</taxon>
        <taxon>Placobranchoidea</taxon>
        <taxon>Plakobranchidae</taxon>
        <taxon>Elysia</taxon>
    </lineage>
</organism>
<name>A0AAV4IWT1_9GAST</name>
<proteinExistence type="predicted"/>
<protein>
    <submittedName>
        <fullName evidence="2">Uncharacterized protein</fullName>
    </submittedName>
</protein>
<gene>
    <name evidence="2" type="ORF">ElyMa_004901000</name>
</gene>
<dbReference type="AlphaFoldDB" id="A0AAV4IWT1"/>